<dbReference type="SUPFAM" id="SSF50494">
    <property type="entry name" value="Trypsin-like serine proteases"/>
    <property type="match status" value="1"/>
</dbReference>
<organism evidence="3 4">
    <name type="scientific">Helcococcus kunzii ATCC 51366</name>
    <dbReference type="NCBI Taxonomy" id="883114"/>
    <lineage>
        <taxon>Bacteria</taxon>
        <taxon>Bacillati</taxon>
        <taxon>Bacillota</taxon>
        <taxon>Tissierellia</taxon>
        <taxon>Tissierellales</taxon>
        <taxon>Peptoniphilaceae</taxon>
        <taxon>Helcococcus</taxon>
    </lineage>
</organism>
<feature type="chain" id="PRO_5003590878" description="Peptidase S1 domain-containing protein" evidence="1">
    <location>
        <begin position="29"/>
        <end position="387"/>
    </location>
</feature>
<dbReference type="GO" id="GO:0004252">
    <property type="term" value="F:serine-type endopeptidase activity"/>
    <property type="evidence" value="ECO:0007669"/>
    <property type="project" value="InterPro"/>
</dbReference>
<feature type="signal peptide" evidence="1">
    <location>
        <begin position="1"/>
        <end position="28"/>
    </location>
</feature>
<dbReference type="Proteomes" id="UP000004191">
    <property type="component" value="Unassembled WGS sequence"/>
</dbReference>
<dbReference type="InterPro" id="IPR001254">
    <property type="entry name" value="Trypsin_dom"/>
</dbReference>
<dbReference type="HOGENOM" id="CLU_056147_0_0_9"/>
<dbReference type="InterPro" id="IPR043504">
    <property type="entry name" value="Peptidase_S1_PA_chymotrypsin"/>
</dbReference>
<dbReference type="GO" id="GO:0006508">
    <property type="term" value="P:proteolysis"/>
    <property type="evidence" value="ECO:0007669"/>
    <property type="project" value="InterPro"/>
</dbReference>
<dbReference type="OrthoDB" id="2666626at2"/>
<sequence length="387" mass="43493">MKSKFLKIFLSIMVLSLALLSNMKVNYAEDNIPDQTIPKELADKLNDSFKKENNNYKYPDYFGGMYIDDDNILVIKVTTEKAKKEIEELLGKEGYRIDLVKFSYKELEEYAENFAMKNNVDGFSVDIRNNNAKIYTDDNDLIQAKNKLETLNLNRNIKIKNVDLNVSKNMKDIPGVTILKVSNEVTNAGIVGGSDIAYNGSRMTVGFSGHYGNRPAIVTAGHASFSVGDTVKYDGRVLGKVIFKNFYNGAFGEFSIIEVTNPYFKISNVIRYKNGEFRRLRAIDKNPVEGLYVSKYGHTTKDAVVQIKDTNYSSKLGQNIIKGRVLCRMVRGDSKGGDSGGPYYHYKNNKYHALGIHNSSLEINGKKHTTFTPVEAYGGIFSTKITD</sequence>
<dbReference type="EMBL" id="AGEI01000003">
    <property type="protein sequence ID" value="EHR36005.1"/>
    <property type="molecule type" value="Genomic_DNA"/>
</dbReference>
<dbReference type="Gene3D" id="2.40.10.10">
    <property type="entry name" value="Trypsin-like serine proteases"/>
    <property type="match status" value="2"/>
</dbReference>
<proteinExistence type="predicted"/>
<dbReference type="STRING" id="883114.HMPREF9709_00101"/>
<dbReference type="RefSeq" id="WP_005396920.1">
    <property type="nucleotide sequence ID" value="NZ_JH601088.1"/>
</dbReference>
<gene>
    <name evidence="3" type="ORF">HMPREF9709_00101</name>
</gene>
<dbReference type="GeneID" id="96998124"/>
<reference evidence="3 4" key="1">
    <citation type="submission" date="2012-01" db="EMBL/GenBank/DDBJ databases">
        <title>The Genome Sequence of Helcococcus kunzii ATCC 51366.</title>
        <authorList>
            <consortium name="The Broad Institute Genome Sequencing Platform"/>
            <person name="Earl A."/>
            <person name="Ward D."/>
            <person name="Feldgarden M."/>
            <person name="Gevers D."/>
            <person name="Huys G."/>
            <person name="Young S.K."/>
            <person name="Zeng Q."/>
            <person name="Gargeya S."/>
            <person name="Fitzgerald M."/>
            <person name="Haas B."/>
            <person name="Abouelleil A."/>
            <person name="Alvarado L."/>
            <person name="Arachchi H.M."/>
            <person name="Berlin A."/>
            <person name="Chapman S.B."/>
            <person name="Gearin G."/>
            <person name="Goldberg J."/>
            <person name="Griggs A."/>
            <person name="Gujja S."/>
            <person name="Hansen M."/>
            <person name="Heiman D."/>
            <person name="Howarth C."/>
            <person name="Larimer J."/>
            <person name="Lui A."/>
            <person name="MacDonald P.J.P."/>
            <person name="McCowen C."/>
            <person name="Montmayeur A."/>
            <person name="Murphy C."/>
            <person name="Neiman D."/>
            <person name="Pearson M."/>
            <person name="Priest M."/>
            <person name="Roberts A."/>
            <person name="Saif S."/>
            <person name="Shea T."/>
            <person name="Sisk P."/>
            <person name="Stolte C."/>
            <person name="Sykes S."/>
            <person name="Wortman J."/>
            <person name="Nusbaum C."/>
            <person name="Birren B."/>
        </authorList>
    </citation>
    <scope>NUCLEOTIDE SEQUENCE [LARGE SCALE GENOMIC DNA]</scope>
    <source>
        <strain evidence="3 4">ATCC 51366</strain>
    </source>
</reference>
<evidence type="ECO:0000259" key="2">
    <source>
        <dbReference type="Pfam" id="PF00089"/>
    </source>
</evidence>
<evidence type="ECO:0000313" key="4">
    <source>
        <dbReference type="Proteomes" id="UP000004191"/>
    </source>
</evidence>
<protein>
    <recommendedName>
        <fullName evidence="2">Peptidase S1 domain-containing protein</fullName>
    </recommendedName>
</protein>
<name>H3NLC4_9FIRM</name>
<keyword evidence="1" id="KW-0732">Signal</keyword>
<dbReference type="InterPro" id="IPR009003">
    <property type="entry name" value="Peptidase_S1_PA"/>
</dbReference>
<dbReference type="Pfam" id="PF00089">
    <property type="entry name" value="Trypsin"/>
    <property type="match status" value="1"/>
</dbReference>
<dbReference type="AlphaFoldDB" id="H3NLC4"/>
<comment type="caution">
    <text evidence="3">The sequence shown here is derived from an EMBL/GenBank/DDBJ whole genome shotgun (WGS) entry which is preliminary data.</text>
</comment>
<accession>H3NLC4</accession>
<keyword evidence="4" id="KW-1185">Reference proteome</keyword>
<feature type="domain" description="Peptidase S1" evidence="2">
    <location>
        <begin position="216"/>
        <end position="377"/>
    </location>
</feature>
<evidence type="ECO:0000256" key="1">
    <source>
        <dbReference type="SAM" id="SignalP"/>
    </source>
</evidence>
<evidence type="ECO:0000313" key="3">
    <source>
        <dbReference type="EMBL" id="EHR36005.1"/>
    </source>
</evidence>